<dbReference type="Pfam" id="PF10160">
    <property type="entry name" value="Tmemb_40"/>
    <property type="match status" value="1"/>
</dbReference>
<keyword evidence="5 6" id="KW-0472">Membrane</keyword>
<evidence type="ECO:0008006" key="9">
    <source>
        <dbReference type="Google" id="ProtNLM"/>
    </source>
</evidence>
<dbReference type="OMA" id="DRWKSIN"/>
<gene>
    <name evidence="7" type="ORF">KFL_000140320</name>
</gene>
<dbReference type="InterPro" id="IPR018781">
    <property type="entry name" value="TPRA1/CAND2/CAND8"/>
</dbReference>
<evidence type="ECO:0000313" key="8">
    <source>
        <dbReference type="Proteomes" id="UP000054558"/>
    </source>
</evidence>
<name>A0A1Y1HLH7_KLENI</name>
<evidence type="ECO:0000313" key="7">
    <source>
        <dbReference type="EMBL" id="GAQ78512.1"/>
    </source>
</evidence>
<dbReference type="PANTHER" id="PTHR15876">
    <property type="entry name" value="TRANSMEMBRANE PROTEIN ADIPOCYTE-ASSOCIATED 1"/>
    <property type="match status" value="1"/>
</dbReference>
<dbReference type="GO" id="GO:0004930">
    <property type="term" value="F:G protein-coupled receptor activity"/>
    <property type="evidence" value="ECO:0000318"/>
    <property type="project" value="GO_Central"/>
</dbReference>
<protein>
    <recommendedName>
        <fullName evidence="9">Transmembrane protein adipocyte-associated 1</fullName>
    </recommendedName>
</protein>
<feature type="transmembrane region" description="Helical" evidence="6">
    <location>
        <begin position="39"/>
        <end position="58"/>
    </location>
</feature>
<organism evidence="7 8">
    <name type="scientific">Klebsormidium nitens</name>
    <name type="common">Green alga</name>
    <name type="synonym">Ulothrix nitens</name>
    <dbReference type="NCBI Taxonomy" id="105231"/>
    <lineage>
        <taxon>Eukaryota</taxon>
        <taxon>Viridiplantae</taxon>
        <taxon>Streptophyta</taxon>
        <taxon>Klebsormidiophyceae</taxon>
        <taxon>Klebsormidiales</taxon>
        <taxon>Klebsormidiaceae</taxon>
        <taxon>Klebsormidium</taxon>
    </lineage>
</organism>
<proteinExistence type="inferred from homology"/>
<sequence>MEARAMQGWQEAEPGPSPYSTSPPFCLALVSPHTQHFNVIFYDLAVGLPTIVFVAYLLTKVKGSVRKLVSSRSHIMSTYYGFLWIVCALNILRVLVQIFDAEPADSPRAWNVTWLITRFGMVLLEVSVVVFLSQGYLISGWEALIRTVAFSGVFAIVDTVIKAIYVFGLGVPLFITEPDDEGNWRKWSFWMLHALLFLGIYALILVLPHTRWRDRLPARPAFYRYVFVLFLINIGLTFGSFLLGLAVDFGYCLYGFSSFLYYAFYPPLLYITFLADFFREEDLQMEDVYYSEMKDAGYFDADWE</sequence>
<dbReference type="GO" id="GO:0007186">
    <property type="term" value="P:G protein-coupled receptor signaling pathway"/>
    <property type="evidence" value="ECO:0000318"/>
    <property type="project" value="GO_Central"/>
</dbReference>
<evidence type="ECO:0000256" key="1">
    <source>
        <dbReference type="ARBA" id="ARBA00004141"/>
    </source>
</evidence>
<feature type="transmembrane region" description="Helical" evidence="6">
    <location>
        <begin position="187"/>
        <end position="210"/>
    </location>
</feature>
<evidence type="ECO:0000256" key="6">
    <source>
        <dbReference type="SAM" id="Phobius"/>
    </source>
</evidence>
<evidence type="ECO:0000256" key="4">
    <source>
        <dbReference type="ARBA" id="ARBA00022989"/>
    </source>
</evidence>
<dbReference type="EMBL" id="DF236963">
    <property type="protein sequence ID" value="GAQ78512.1"/>
    <property type="molecule type" value="Genomic_DNA"/>
</dbReference>
<dbReference type="Proteomes" id="UP000054558">
    <property type="component" value="Unassembled WGS sequence"/>
</dbReference>
<dbReference type="PANTHER" id="PTHR15876:SF8">
    <property type="entry name" value="TRANSMEMBRANE PROTEIN ADIPOCYTE-ASSOCIATED 1"/>
    <property type="match status" value="1"/>
</dbReference>
<comment type="similarity">
    <text evidence="2">Belongs to the UPF0359 family.</text>
</comment>
<evidence type="ECO:0000256" key="5">
    <source>
        <dbReference type="ARBA" id="ARBA00023136"/>
    </source>
</evidence>
<keyword evidence="8" id="KW-1185">Reference proteome</keyword>
<feature type="transmembrane region" description="Helical" evidence="6">
    <location>
        <begin position="222"/>
        <end position="247"/>
    </location>
</feature>
<keyword evidence="3 6" id="KW-0812">Transmembrane</keyword>
<feature type="transmembrane region" description="Helical" evidence="6">
    <location>
        <begin position="119"/>
        <end position="138"/>
    </location>
</feature>
<evidence type="ECO:0000256" key="2">
    <source>
        <dbReference type="ARBA" id="ARBA00010125"/>
    </source>
</evidence>
<dbReference type="OrthoDB" id="10027388at2759"/>
<feature type="transmembrane region" description="Helical" evidence="6">
    <location>
        <begin position="79"/>
        <end position="99"/>
    </location>
</feature>
<reference evidence="7 8" key="1">
    <citation type="journal article" date="2014" name="Nat. Commun.">
        <title>Klebsormidium flaccidum genome reveals primary factors for plant terrestrial adaptation.</title>
        <authorList>
            <person name="Hori K."/>
            <person name="Maruyama F."/>
            <person name="Fujisawa T."/>
            <person name="Togashi T."/>
            <person name="Yamamoto N."/>
            <person name="Seo M."/>
            <person name="Sato S."/>
            <person name="Yamada T."/>
            <person name="Mori H."/>
            <person name="Tajima N."/>
            <person name="Moriyama T."/>
            <person name="Ikeuchi M."/>
            <person name="Watanabe M."/>
            <person name="Wada H."/>
            <person name="Kobayashi K."/>
            <person name="Saito M."/>
            <person name="Masuda T."/>
            <person name="Sasaki-Sekimoto Y."/>
            <person name="Mashiguchi K."/>
            <person name="Awai K."/>
            <person name="Shimojima M."/>
            <person name="Masuda S."/>
            <person name="Iwai M."/>
            <person name="Nobusawa T."/>
            <person name="Narise T."/>
            <person name="Kondo S."/>
            <person name="Saito H."/>
            <person name="Sato R."/>
            <person name="Murakawa M."/>
            <person name="Ihara Y."/>
            <person name="Oshima-Yamada Y."/>
            <person name="Ohtaka K."/>
            <person name="Satoh M."/>
            <person name="Sonobe K."/>
            <person name="Ishii M."/>
            <person name="Ohtani R."/>
            <person name="Kanamori-Sato M."/>
            <person name="Honoki R."/>
            <person name="Miyazaki D."/>
            <person name="Mochizuki H."/>
            <person name="Umetsu J."/>
            <person name="Higashi K."/>
            <person name="Shibata D."/>
            <person name="Kamiya Y."/>
            <person name="Sato N."/>
            <person name="Nakamura Y."/>
            <person name="Tabata S."/>
            <person name="Ida S."/>
            <person name="Kurokawa K."/>
            <person name="Ohta H."/>
        </authorList>
    </citation>
    <scope>NUCLEOTIDE SEQUENCE [LARGE SCALE GENOMIC DNA]</scope>
    <source>
        <strain evidence="7 8">NIES-2285</strain>
    </source>
</reference>
<dbReference type="GO" id="GO:0005886">
    <property type="term" value="C:plasma membrane"/>
    <property type="evidence" value="ECO:0000318"/>
    <property type="project" value="GO_Central"/>
</dbReference>
<feature type="transmembrane region" description="Helical" evidence="6">
    <location>
        <begin position="150"/>
        <end position="175"/>
    </location>
</feature>
<feature type="transmembrane region" description="Helical" evidence="6">
    <location>
        <begin position="259"/>
        <end position="278"/>
    </location>
</feature>
<keyword evidence="4 6" id="KW-1133">Transmembrane helix</keyword>
<dbReference type="AlphaFoldDB" id="A0A1Y1HLH7"/>
<comment type="subcellular location">
    <subcellularLocation>
        <location evidence="1">Membrane</location>
        <topology evidence="1">Multi-pass membrane protein</topology>
    </subcellularLocation>
</comment>
<evidence type="ECO:0000256" key="3">
    <source>
        <dbReference type="ARBA" id="ARBA00022692"/>
    </source>
</evidence>
<accession>A0A1Y1HLH7</accession>